<keyword evidence="2" id="KW-0560">Oxidoreductase</keyword>
<proteinExistence type="inferred from homology"/>
<comment type="similarity">
    <text evidence="1">Belongs to the short-chain dehydrogenases/reductases (SDR) family.</text>
</comment>
<evidence type="ECO:0008006" key="5">
    <source>
        <dbReference type="Google" id="ProtNLM"/>
    </source>
</evidence>
<dbReference type="PRINTS" id="PR00080">
    <property type="entry name" value="SDRFAMILY"/>
</dbReference>
<dbReference type="InterPro" id="IPR020904">
    <property type="entry name" value="Sc_DH/Rdtase_CS"/>
</dbReference>
<dbReference type="Pfam" id="PF13561">
    <property type="entry name" value="adh_short_C2"/>
    <property type="match status" value="1"/>
</dbReference>
<dbReference type="PRINTS" id="PR00081">
    <property type="entry name" value="GDHRDH"/>
</dbReference>
<dbReference type="Proteomes" id="UP001359485">
    <property type="component" value="Unassembled WGS sequence"/>
</dbReference>
<keyword evidence="4" id="KW-1185">Reference proteome</keyword>
<dbReference type="NCBIfam" id="NF005559">
    <property type="entry name" value="PRK07231.1"/>
    <property type="match status" value="1"/>
</dbReference>
<dbReference type="SUPFAM" id="SSF51735">
    <property type="entry name" value="NAD(P)-binding Rossmann-fold domains"/>
    <property type="match status" value="1"/>
</dbReference>
<evidence type="ECO:0000256" key="2">
    <source>
        <dbReference type="ARBA" id="ARBA00023002"/>
    </source>
</evidence>
<dbReference type="PANTHER" id="PTHR43943:SF2">
    <property type="entry name" value="DEHYDROGENASE_REDUCTASE 4"/>
    <property type="match status" value="1"/>
</dbReference>
<evidence type="ECO:0000313" key="4">
    <source>
        <dbReference type="Proteomes" id="UP001359485"/>
    </source>
</evidence>
<name>A0ABR1AWV6_POLSC</name>
<dbReference type="PROSITE" id="PS00061">
    <property type="entry name" value="ADH_SHORT"/>
    <property type="match status" value="1"/>
</dbReference>
<sequence>MKYSSRSVVSNIQACCTSAANAKKLDGKVAIVTASTDGIGFAIAKNLAENGASVVISSRKQKNVDTAVEKLKSEGLNKIVGVVCNVGNATQRNNLFETAIREFGGLDILVSNAAVNPQIGPVLESTEEVWDKSFEINVKAGYLLAKQAVPHLKKRGGGSIVFVSSIVGYQSSKILGVYAVSKTALFGLTKAASLELATENIRVNCLAPGIVATKFAAAITTGPAKEVALSMIPMNRLGKPEDMGGVVTFLCSDDASYITGETIVVAGGMTSRL</sequence>
<dbReference type="Gene3D" id="3.40.50.720">
    <property type="entry name" value="NAD(P)-binding Rossmann-like Domain"/>
    <property type="match status" value="1"/>
</dbReference>
<accession>A0ABR1AWV6</accession>
<comment type="caution">
    <text evidence="3">The sequence shown here is derived from an EMBL/GenBank/DDBJ whole genome shotgun (WGS) entry which is preliminary data.</text>
</comment>
<dbReference type="InterPro" id="IPR036291">
    <property type="entry name" value="NAD(P)-bd_dom_sf"/>
</dbReference>
<dbReference type="EMBL" id="JAWJWF010000007">
    <property type="protein sequence ID" value="KAK6630683.1"/>
    <property type="molecule type" value="Genomic_DNA"/>
</dbReference>
<dbReference type="PANTHER" id="PTHR43943">
    <property type="entry name" value="DEHYDROGENASE/REDUCTASE (SDR FAMILY) MEMBER 4"/>
    <property type="match status" value="1"/>
</dbReference>
<reference evidence="3 4" key="1">
    <citation type="submission" date="2023-09" db="EMBL/GenBank/DDBJ databases">
        <title>Genomes of two closely related lineages of the louse Polyplax serrata with different host specificities.</title>
        <authorList>
            <person name="Martinu J."/>
            <person name="Tarabai H."/>
            <person name="Stefka J."/>
            <person name="Hypsa V."/>
        </authorList>
    </citation>
    <scope>NUCLEOTIDE SEQUENCE [LARGE SCALE GENOMIC DNA]</scope>
    <source>
        <strain evidence="3">98ZLc_SE</strain>
    </source>
</reference>
<protein>
    <recommendedName>
        <fullName evidence="5">Dehydrogenase/reductase SDR family member 4</fullName>
    </recommendedName>
</protein>
<evidence type="ECO:0000256" key="1">
    <source>
        <dbReference type="ARBA" id="ARBA00006484"/>
    </source>
</evidence>
<dbReference type="InterPro" id="IPR002347">
    <property type="entry name" value="SDR_fam"/>
</dbReference>
<evidence type="ECO:0000313" key="3">
    <source>
        <dbReference type="EMBL" id="KAK6630683.1"/>
    </source>
</evidence>
<organism evidence="3 4">
    <name type="scientific">Polyplax serrata</name>
    <name type="common">Common mouse louse</name>
    <dbReference type="NCBI Taxonomy" id="468196"/>
    <lineage>
        <taxon>Eukaryota</taxon>
        <taxon>Metazoa</taxon>
        <taxon>Ecdysozoa</taxon>
        <taxon>Arthropoda</taxon>
        <taxon>Hexapoda</taxon>
        <taxon>Insecta</taxon>
        <taxon>Pterygota</taxon>
        <taxon>Neoptera</taxon>
        <taxon>Paraneoptera</taxon>
        <taxon>Psocodea</taxon>
        <taxon>Troctomorpha</taxon>
        <taxon>Phthiraptera</taxon>
        <taxon>Anoplura</taxon>
        <taxon>Polyplacidae</taxon>
        <taxon>Polyplax</taxon>
    </lineage>
</organism>
<gene>
    <name evidence="3" type="ORF">RUM44_002852</name>
</gene>